<sequence>MGIFTTIALRHLIRSNGGGDEEISTAAGDAISVTTITFYRPIRSDGINDAISVHDTKVHWSTLAIVSTTRRSPSSPKIVTN</sequence>
<accession>A0A830BFS9</accession>
<gene>
    <name evidence="1" type="ORF">PHJA_000505800</name>
</gene>
<organism evidence="1 2">
    <name type="scientific">Phtheirospermum japonicum</name>
    <dbReference type="NCBI Taxonomy" id="374723"/>
    <lineage>
        <taxon>Eukaryota</taxon>
        <taxon>Viridiplantae</taxon>
        <taxon>Streptophyta</taxon>
        <taxon>Embryophyta</taxon>
        <taxon>Tracheophyta</taxon>
        <taxon>Spermatophyta</taxon>
        <taxon>Magnoliopsida</taxon>
        <taxon>eudicotyledons</taxon>
        <taxon>Gunneridae</taxon>
        <taxon>Pentapetalae</taxon>
        <taxon>asterids</taxon>
        <taxon>lamiids</taxon>
        <taxon>Lamiales</taxon>
        <taxon>Orobanchaceae</taxon>
        <taxon>Orobanchaceae incertae sedis</taxon>
        <taxon>Phtheirospermum</taxon>
    </lineage>
</organism>
<proteinExistence type="predicted"/>
<comment type="caution">
    <text evidence="1">The sequence shown here is derived from an EMBL/GenBank/DDBJ whole genome shotgun (WGS) entry which is preliminary data.</text>
</comment>
<evidence type="ECO:0000313" key="1">
    <source>
        <dbReference type="EMBL" id="GFP83624.1"/>
    </source>
</evidence>
<evidence type="ECO:0000313" key="2">
    <source>
        <dbReference type="Proteomes" id="UP000653305"/>
    </source>
</evidence>
<dbReference type="EMBL" id="BMAC01000066">
    <property type="protein sequence ID" value="GFP83624.1"/>
    <property type="molecule type" value="Genomic_DNA"/>
</dbReference>
<name>A0A830BFS9_9LAMI</name>
<dbReference type="AlphaFoldDB" id="A0A830BFS9"/>
<protein>
    <submittedName>
        <fullName evidence="1">Uncharacterized protein</fullName>
    </submittedName>
</protein>
<keyword evidence="2" id="KW-1185">Reference proteome</keyword>
<dbReference type="Proteomes" id="UP000653305">
    <property type="component" value="Unassembled WGS sequence"/>
</dbReference>
<reference evidence="1" key="1">
    <citation type="submission" date="2020-07" db="EMBL/GenBank/DDBJ databases">
        <title>Ethylene signaling mediates host invasion by parasitic plants.</title>
        <authorList>
            <person name="Yoshida S."/>
        </authorList>
    </citation>
    <scope>NUCLEOTIDE SEQUENCE</scope>
    <source>
        <strain evidence="1">Okayama</strain>
    </source>
</reference>